<evidence type="ECO:0000256" key="12">
    <source>
        <dbReference type="ARBA" id="ARBA00044150"/>
    </source>
</evidence>
<dbReference type="InterPro" id="IPR001763">
    <property type="entry name" value="Rhodanese-like_dom"/>
</dbReference>
<evidence type="ECO:0000256" key="15">
    <source>
        <dbReference type="ARBA" id="ARBA00047316"/>
    </source>
</evidence>
<dbReference type="Gene3D" id="3.30.9.10">
    <property type="entry name" value="D-Amino Acid Oxidase, subunit A, domain 2"/>
    <property type="match status" value="1"/>
</dbReference>
<dbReference type="EC" id="1.5.3.24" evidence="11"/>
<comment type="similarity">
    <text evidence="10">Belongs to the SoxB family.</text>
</comment>
<evidence type="ECO:0000256" key="13">
    <source>
        <dbReference type="ARBA" id="ARBA00044216"/>
    </source>
</evidence>
<evidence type="ECO:0000313" key="19">
    <source>
        <dbReference type="Proteomes" id="UP000027186"/>
    </source>
</evidence>
<dbReference type="InterPro" id="IPR006278">
    <property type="entry name" value="SoxB"/>
</dbReference>
<evidence type="ECO:0000256" key="11">
    <source>
        <dbReference type="ARBA" id="ARBA00044044"/>
    </source>
</evidence>
<keyword evidence="8" id="KW-0274">FAD</keyword>
<evidence type="ECO:0000313" key="18">
    <source>
        <dbReference type="EMBL" id="AIB15988.1"/>
    </source>
</evidence>
<keyword evidence="7" id="KW-0547">Nucleotide-binding</keyword>
<evidence type="ECO:0000256" key="5">
    <source>
        <dbReference type="ARBA" id="ARBA00022630"/>
    </source>
</evidence>
<dbReference type="KEGG" id="abq:ABAZ39_29475"/>
<gene>
    <name evidence="18" type="ORF">ABAZ39_29475</name>
</gene>
<keyword evidence="9" id="KW-0560">Oxidoreductase</keyword>
<dbReference type="EMBL" id="CP007796">
    <property type="protein sequence ID" value="AIB15988.1"/>
    <property type="molecule type" value="Genomic_DNA"/>
</dbReference>
<evidence type="ECO:0000256" key="8">
    <source>
        <dbReference type="ARBA" id="ARBA00022827"/>
    </source>
</evidence>
<dbReference type="GO" id="GO:0000166">
    <property type="term" value="F:nucleotide binding"/>
    <property type="evidence" value="ECO:0007669"/>
    <property type="project" value="UniProtKB-KW"/>
</dbReference>
<comment type="subcellular location">
    <subcellularLocation>
        <location evidence="3">Cytoplasm</location>
    </subcellularLocation>
</comment>
<protein>
    <recommendedName>
        <fullName evidence="12">Sarcosine oxidase subunit beta</fullName>
        <ecNumber evidence="11">1.5.3.24</ecNumber>
    </recommendedName>
    <alternativeName>
        <fullName evidence="13">Sarcosine oxidase (5,10-methylenetetrahydrofolate-forming) subunit beta</fullName>
    </alternativeName>
    <alternativeName>
        <fullName evidence="14">Tetrameric sarcosine oxidase subunit beta</fullName>
    </alternativeName>
</protein>
<evidence type="ECO:0000256" key="9">
    <source>
        <dbReference type="ARBA" id="ARBA00023002"/>
    </source>
</evidence>
<dbReference type="NCBIfam" id="TIGR01373">
    <property type="entry name" value="soxB"/>
    <property type="match status" value="1"/>
</dbReference>
<feature type="domain" description="Rhodanese" evidence="17">
    <location>
        <begin position="35"/>
        <end position="79"/>
    </location>
</feature>
<dbReference type="InterPro" id="IPR036188">
    <property type="entry name" value="FAD/NAD-bd_sf"/>
</dbReference>
<evidence type="ECO:0000256" key="14">
    <source>
        <dbReference type="ARBA" id="ARBA00044295"/>
    </source>
</evidence>
<organism evidence="18 19">
    <name type="scientific">Azospirillum argentinense</name>
    <dbReference type="NCBI Taxonomy" id="2970906"/>
    <lineage>
        <taxon>Bacteria</taxon>
        <taxon>Pseudomonadati</taxon>
        <taxon>Pseudomonadota</taxon>
        <taxon>Alphaproteobacteria</taxon>
        <taxon>Rhodospirillales</taxon>
        <taxon>Azospirillaceae</taxon>
        <taxon>Azospirillum</taxon>
    </lineage>
</organism>
<name>A0A060DY58_9PROT</name>
<dbReference type="InterPro" id="IPR006076">
    <property type="entry name" value="FAD-dep_OxRdtase"/>
</dbReference>
<geneLocation type="plasmid" evidence="18 19">
    <name>AbAZ39_p3</name>
</geneLocation>
<evidence type="ECO:0000259" key="17">
    <source>
        <dbReference type="PROSITE" id="PS50206"/>
    </source>
</evidence>
<evidence type="ECO:0000256" key="16">
    <source>
        <dbReference type="ARBA" id="ARBA00048917"/>
    </source>
</evidence>
<evidence type="ECO:0000256" key="1">
    <source>
        <dbReference type="ARBA" id="ARBA00001917"/>
    </source>
</evidence>
<accession>A0A060DY58</accession>
<comment type="catalytic activity">
    <reaction evidence="15">
        <text>sarcosine + O2 + H2O = formaldehyde + glycine + H2O2</text>
        <dbReference type="Rhea" id="RHEA:13313"/>
        <dbReference type="ChEBI" id="CHEBI:15377"/>
        <dbReference type="ChEBI" id="CHEBI:15379"/>
        <dbReference type="ChEBI" id="CHEBI:16240"/>
        <dbReference type="ChEBI" id="CHEBI:16842"/>
        <dbReference type="ChEBI" id="CHEBI:57305"/>
        <dbReference type="ChEBI" id="CHEBI:57433"/>
    </reaction>
</comment>
<dbReference type="PANTHER" id="PTHR13847:SF287">
    <property type="entry name" value="FAD-DEPENDENT OXIDOREDUCTASE DOMAIN-CONTAINING PROTEIN 1"/>
    <property type="match status" value="1"/>
</dbReference>
<keyword evidence="6" id="KW-0288">FMN</keyword>
<comment type="cofactor">
    <cofactor evidence="1">
        <name>FMN</name>
        <dbReference type="ChEBI" id="CHEBI:58210"/>
    </cofactor>
</comment>
<evidence type="ECO:0000256" key="10">
    <source>
        <dbReference type="ARBA" id="ARBA00043973"/>
    </source>
</evidence>
<evidence type="ECO:0000256" key="3">
    <source>
        <dbReference type="ARBA" id="ARBA00004496"/>
    </source>
</evidence>
<comment type="cofactor">
    <cofactor evidence="2">
        <name>FAD</name>
        <dbReference type="ChEBI" id="CHEBI:57692"/>
    </cofactor>
</comment>
<dbReference type="PANTHER" id="PTHR13847">
    <property type="entry name" value="SARCOSINE DEHYDROGENASE-RELATED"/>
    <property type="match status" value="1"/>
</dbReference>
<dbReference type="Pfam" id="PF01266">
    <property type="entry name" value="DAO"/>
    <property type="match status" value="1"/>
</dbReference>
<dbReference type="RefSeq" id="WP_040137663.1">
    <property type="nucleotide sequence ID" value="NZ_CP007796.1"/>
</dbReference>
<proteinExistence type="inferred from homology"/>
<dbReference type="Proteomes" id="UP000027186">
    <property type="component" value="Plasmid AbAZ39_p3"/>
</dbReference>
<dbReference type="SUPFAM" id="SSF51905">
    <property type="entry name" value="FAD/NAD(P)-binding domain"/>
    <property type="match status" value="1"/>
</dbReference>
<keyword evidence="5" id="KW-0285">Flavoprotein</keyword>
<keyword evidence="18" id="KW-0614">Plasmid</keyword>
<dbReference type="PROSITE" id="PS50206">
    <property type="entry name" value="RHODANESE_3"/>
    <property type="match status" value="1"/>
</dbReference>
<sequence>MTRYSLLSLARNALTGHRRWAPAWRDAAPKPAYDVVIVGGGGHGLATAHYLASRYGVSNVAVLEKGWIGGGNTARNTTIVRSNYLLDDSAFLYEHSLKLWEGLTAELDFNVMFSQRGVVSLAHSAHELTALRQRDRVMRLNGIDSEMLDRAALHRLAPALDLSPTARFPVFGASIQRRGGIARHDAVAWGFARAADRRGVDIVQNCAVTGLRIENGRVSGVETTRGPIRAGKVGIAVAGHSGVLAAMAGLRLPIRSYTLQAFVSEPLKPVLDTVIVSNQVSCYVSQSDKGELVFGAARDNYSSYSQRGSLPILEDCIANLLQLFPTFSRVGVLRGWGGTVDVSPDLSPIIGPLPVEGLFINCGWGTGGFKATPGSGDVFAATIARGEPHPLAVPFGLDRFATGRLIDEAAAAGVSH</sequence>
<reference evidence="18 19" key="1">
    <citation type="journal article" date="2014" name="Genome Announc.">
        <title>Complete Genome Sequence of the Model Rhizosphere Strain Azospirillum brasilense Az39, Successfully Applied in Agriculture.</title>
        <authorList>
            <person name="Rivera D."/>
            <person name="Revale S."/>
            <person name="Molina R."/>
            <person name="Gualpa J."/>
            <person name="Puente M."/>
            <person name="Maroniche G."/>
            <person name="Paris G."/>
            <person name="Baker D."/>
            <person name="Clavijo B."/>
            <person name="McLay K."/>
            <person name="Spaepen S."/>
            <person name="Perticari A."/>
            <person name="Vazquez M."/>
            <person name="Wisniewski-Dye F."/>
            <person name="Watkins C."/>
            <person name="Martinez-Abarca F."/>
            <person name="Vanderleyden J."/>
            <person name="Cassan F."/>
        </authorList>
    </citation>
    <scope>NUCLEOTIDE SEQUENCE [LARGE SCALE GENOMIC DNA]</scope>
    <source>
        <strain evidence="18 19">Az39</strain>
        <plasmid evidence="18">AbAZ39_p3</plasmid>
    </source>
</reference>
<comment type="catalytic activity">
    <reaction evidence="16">
        <text>sarcosine + (6S)-5,6,7,8-tetrahydrofolate + O2 = (6R)-5,10-methylene-5,6,7,8-tetrahydrofolate + glycine + H2O2</text>
        <dbReference type="Rhea" id="RHEA:70455"/>
        <dbReference type="ChEBI" id="CHEBI:15379"/>
        <dbReference type="ChEBI" id="CHEBI:15636"/>
        <dbReference type="ChEBI" id="CHEBI:16240"/>
        <dbReference type="ChEBI" id="CHEBI:57305"/>
        <dbReference type="ChEBI" id="CHEBI:57433"/>
        <dbReference type="ChEBI" id="CHEBI:57453"/>
        <dbReference type="EC" id="1.5.3.24"/>
    </reaction>
</comment>
<dbReference type="GO" id="GO:0005737">
    <property type="term" value="C:cytoplasm"/>
    <property type="evidence" value="ECO:0007669"/>
    <property type="project" value="UniProtKB-SubCell"/>
</dbReference>
<evidence type="ECO:0000256" key="6">
    <source>
        <dbReference type="ARBA" id="ARBA00022643"/>
    </source>
</evidence>
<evidence type="ECO:0000256" key="4">
    <source>
        <dbReference type="ARBA" id="ARBA00022490"/>
    </source>
</evidence>
<dbReference type="GO" id="GO:0008115">
    <property type="term" value="F:sarcosine oxidase activity"/>
    <property type="evidence" value="ECO:0007669"/>
    <property type="project" value="InterPro"/>
</dbReference>
<dbReference type="GO" id="GO:0046653">
    <property type="term" value="P:tetrahydrofolate metabolic process"/>
    <property type="evidence" value="ECO:0007669"/>
    <property type="project" value="InterPro"/>
</dbReference>
<dbReference type="AlphaFoldDB" id="A0A060DY58"/>
<dbReference type="Gene3D" id="3.50.50.60">
    <property type="entry name" value="FAD/NAD(P)-binding domain"/>
    <property type="match status" value="1"/>
</dbReference>
<keyword evidence="4" id="KW-0963">Cytoplasm</keyword>
<evidence type="ECO:0000256" key="2">
    <source>
        <dbReference type="ARBA" id="ARBA00001974"/>
    </source>
</evidence>
<evidence type="ECO:0000256" key="7">
    <source>
        <dbReference type="ARBA" id="ARBA00022741"/>
    </source>
</evidence>